<evidence type="ECO:0000313" key="3">
    <source>
        <dbReference type="EMBL" id="KZT59236.1"/>
    </source>
</evidence>
<keyword evidence="2" id="KW-1133">Transmembrane helix</keyword>
<feature type="region of interest" description="Disordered" evidence="1">
    <location>
        <begin position="1"/>
        <end position="20"/>
    </location>
</feature>
<evidence type="ECO:0008006" key="5">
    <source>
        <dbReference type="Google" id="ProtNLM"/>
    </source>
</evidence>
<sequence>MTKRVSRQRGTATSPPATVGRPGAHHTFLWLLCPSLFSVSVSPFSGSGFGSTPPPATLDGLWYTPPSRTGAYSRLSPAPVPLCASFVLCKSPTSELERLRRAGGSGRQCKNTPIPTRWAFLGVPFFPFRASHFSYPFYSPFCFLYLFLLQRLPALPRWGRQRDSQPASHRQRPQTLISLPSLWYTVIGHGLWYC</sequence>
<dbReference type="InParanoid" id="A0A165HFM9"/>
<dbReference type="EMBL" id="KV423942">
    <property type="protein sequence ID" value="KZT59236.1"/>
    <property type="molecule type" value="Genomic_DNA"/>
</dbReference>
<proteinExistence type="predicted"/>
<keyword evidence="2" id="KW-0472">Membrane</keyword>
<evidence type="ECO:0000256" key="2">
    <source>
        <dbReference type="SAM" id="Phobius"/>
    </source>
</evidence>
<evidence type="ECO:0000313" key="4">
    <source>
        <dbReference type="Proteomes" id="UP000076842"/>
    </source>
</evidence>
<reference evidence="3 4" key="1">
    <citation type="journal article" date="2016" name="Mol. Biol. Evol.">
        <title>Comparative Genomics of Early-Diverging Mushroom-Forming Fungi Provides Insights into the Origins of Lignocellulose Decay Capabilities.</title>
        <authorList>
            <person name="Nagy L.G."/>
            <person name="Riley R."/>
            <person name="Tritt A."/>
            <person name="Adam C."/>
            <person name="Daum C."/>
            <person name="Floudas D."/>
            <person name="Sun H."/>
            <person name="Yadav J.S."/>
            <person name="Pangilinan J."/>
            <person name="Larsson K.H."/>
            <person name="Matsuura K."/>
            <person name="Barry K."/>
            <person name="Labutti K."/>
            <person name="Kuo R."/>
            <person name="Ohm R.A."/>
            <person name="Bhattacharya S.S."/>
            <person name="Shirouzu T."/>
            <person name="Yoshinaga Y."/>
            <person name="Martin F.M."/>
            <person name="Grigoriev I.V."/>
            <person name="Hibbett D.S."/>
        </authorList>
    </citation>
    <scope>NUCLEOTIDE SEQUENCE [LARGE SCALE GENOMIC DNA]</scope>
    <source>
        <strain evidence="3 4">HHB12733</strain>
    </source>
</reference>
<gene>
    <name evidence="3" type="ORF">CALCODRAFT_198536</name>
</gene>
<feature type="transmembrane region" description="Helical" evidence="2">
    <location>
        <begin position="175"/>
        <end position="193"/>
    </location>
</feature>
<protein>
    <recommendedName>
        <fullName evidence="5">Transmembrane protein</fullName>
    </recommendedName>
</protein>
<accession>A0A165HFM9</accession>
<feature type="transmembrane region" description="Helical" evidence="2">
    <location>
        <begin position="28"/>
        <end position="45"/>
    </location>
</feature>
<name>A0A165HFM9_9BASI</name>
<evidence type="ECO:0000256" key="1">
    <source>
        <dbReference type="SAM" id="MobiDB-lite"/>
    </source>
</evidence>
<organism evidence="3 4">
    <name type="scientific">Calocera cornea HHB12733</name>
    <dbReference type="NCBI Taxonomy" id="1353952"/>
    <lineage>
        <taxon>Eukaryota</taxon>
        <taxon>Fungi</taxon>
        <taxon>Dikarya</taxon>
        <taxon>Basidiomycota</taxon>
        <taxon>Agaricomycotina</taxon>
        <taxon>Dacrymycetes</taxon>
        <taxon>Dacrymycetales</taxon>
        <taxon>Dacrymycetaceae</taxon>
        <taxon>Calocera</taxon>
    </lineage>
</organism>
<keyword evidence="2" id="KW-0812">Transmembrane</keyword>
<dbReference type="AlphaFoldDB" id="A0A165HFM9"/>
<keyword evidence="4" id="KW-1185">Reference proteome</keyword>
<feature type="transmembrane region" description="Helical" evidence="2">
    <location>
        <begin position="135"/>
        <end position="154"/>
    </location>
</feature>
<dbReference type="Proteomes" id="UP000076842">
    <property type="component" value="Unassembled WGS sequence"/>
</dbReference>